<dbReference type="Proteomes" id="UP000677054">
    <property type="component" value="Unassembled WGS sequence"/>
</dbReference>
<dbReference type="CDD" id="cd00882">
    <property type="entry name" value="Ras_like_GTPase"/>
    <property type="match status" value="1"/>
</dbReference>
<proteinExistence type="predicted"/>
<gene>
    <name evidence="1" type="ORF">DSTB1V02_LOCUS7144</name>
</gene>
<evidence type="ECO:0000313" key="2">
    <source>
        <dbReference type="Proteomes" id="UP000677054"/>
    </source>
</evidence>
<evidence type="ECO:0008006" key="3">
    <source>
        <dbReference type="Google" id="ProtNLM"/>
    </source>
</evidence>
<organism evidence="1">
    <name type="scientific">Darwinula stevensoni</name>
    <dbReference type="NCBI Taxonomy" id="69355"/>
    <lineage>
        <taxon>Eukaryota</taxon>
        <taxon>Metazoa</taxon>
        <taxon>Ecdysozoa</taxon>
        <taxon>Arthropoda</taxon>
        <taxon>Crustacea</taxon>
        <taxon>Oligostraca</taxon>
        <taxon>Ostracoda</taxon>
        <taxon>Podocopa</taxon>
        <taxon>Podocopida</taxon>
        <taxon>Darwinulocopina</taxon>
        <taxon>Darwinuloidea</taxon>
        <taxon>Darwinulidae</taxon>
        <taxon>Darwinula</taxon>
    </lineage>
</organism>
<dbReference type="SUPFAM" id="SSF52540">
    <property type="entry name" value="P-loop containing nucleoside triphosphate hydrolases"/>
    <property type="match status" value="1"/>
</dbReference>
<protein>
    <recommendedName>
        <fullName evidence="3">AIG1-type G domain-containing protein</fullName>
    </recommendedName>
</protein>
<sequence>MLGKSTLINGIANYALGVEFEDDFRFKLVVDDAKSQAQSQTKWITAYVLNKQPGFILPYTLTLIDTPGFGDTDGIQADEELREQIRKFFLNGGNIGVDQLDGICFVVQASMPRLTHTQKYIFDSILSVFGKDVQESIYVLTTFADSKEPPVLESIKKANIPHDGHFKINNSAFFAPPSEDPDKFDLTCWDMGIHNLKRFFKKFRKSKPVSLTLTKEVLEERRRLQTVLQGIQPQITAGLGRLEQLRQEHAALRRYEAEIEANKNFIIKVNVQKQRKVDLATGTYVTNCLRCNFTCHYPCMIPEDQLKERCSAMAMNMETGEVMHCAVCPNKCSPDEHVNNPYRFELYEEEETRTAEELKKKYEAAAGKRLDAEGIVKEIIKDFNKERSKILELIKEAHQCLQKLDKIALKPDPLGVTDYLDLLIRTEKREARPGYAQRIKYLEDTRAKAELSEKLREDFDPFREYMKEFEEEGFNICLFDPDSDVEDAENESYSGNRYDCLKCVDAFIFTIYALVFFENSFKPSDSSIMLTARLHRN</sequence>
<name>A0A7R9A7B2_9CRUS</name>
<dbReference type="OrthoDB" id="2386367at2759"/>
<dbReference type="InterPro" id="IPR027417">
    <property type="entry name" value="P-loop_NTPase"/>
</dbReference>
<keyword evidence="2" id="KW-1185">Reference proteome</keyword>
<reference evidence="1" key="1">
    <citation type="submission" date="2020-11" db="EMBL/GenBank/DDBJ databases">
        <authorList>
            <person name="Tran Van P."/>
        </authorList>
    </citation>
    <scope>NUCLEOTIDE SEQUENCE</scope>
</reference>
<accession>A0A7R9A7B2</accession>
<dbReference type="EMBL" id="CAJPEV010001416">
    <property type="protein sequence ID" value="CAG0892511.1"/>
    <property type="molecule type" value="Genomic_DNA"/>
</dbReference>
<dbReference type="EMBL" id="LR900933">
    <property type="protein sequence ID" value="CAD7247310.1"/>
    <property type="molecule type" value="Genomic_DNA"/>
</dbReference>
<dbReference type="AlphaFoldDB" id="A0A7R9A7B2"/>
<dbReference type="PANTHER" id="PTHR32046">
    <property type="entry name" value="G DOMAIN-CONTAINING PROTEIN"/>
    <property type="match status" value="1"/>
</dbReference>
<evidence type="ECO:0000313" key="1">
    <source>
        <dbReference type="EMBL" id="CAD7247310.1"/>
    </source>
</evidence>
<dbReference type="Gene3D" id="3.40.50.300">
    <property type="entry name" value="P-loop containing nucleotide triphosphate hydrolases"/>
    <property type="match status" value="1"/>
</dbReference>
<dbReference type="PANTHER" id="PTHR32046:SF14">
    <property type="match status" value="1"/>
</dbReference>